<dbReference type="Proteomes" id="UP000326582">
    <property type="component" value="Chromosome 8"/>
</dbReference>
<sequence length="271" mass="31879">MTSRVESTMPFPPGFEGRQRRKHRMTDDLEPPHRSTKRVRIDQLLSQLSLDGKPVPKEPIAEFSINPLVETFENDKRKKPSLESYISGKMMDEYCEQIKSNMAISRYFQPRALVVYHFQLWVRRLFNAFVRSYNSSNKTRKPVKLFKSYFSIVWLVQDPTVQFTMEDLCNILQQQNLIEQQKLALKKDKRMSDKRLEEIYDEQKISQECNYSYWNRFAKIHQDTEMEDVDSEVSDTKMYVDTDSYAGTPAGESPMGFEANYGSYYGTEAKC</sequence>
<organism evidence="1 2">
    <name type="scientific">Clavispora lusitaniae</name>
    <name type="common">Candida lusitaniae</name>
    <dbReference type="NCBI Taxonomy" id="36911"/>
    <lineage>
        <taxon>Eukaryota</taxon>
        <taxon>Fungi</taxon>
        <taxon>Dikarya</taxon>
        <taxon>Ascomycota</taxon>
        <taxon>Saccharomycotina</taxon>
        <taxon>Pichiomycetes</taxon>
        <taxon>Metschnikowiaceae</taxon>
        <taxon>Clavispora</taxon>
    </lineage>
</organism>
<proteinExistence type="predicted"/>
<dbReference type="EMBL" id="CP038491">
    <property type="protein sequence ID" value="QFZ30296.1"/>
    <property type="molecule type" value="Genomic_DNA"/>
</dbReference>
<accession>A0ACD0WSC6</accession>
<reference evidence="2" key="1">
    <citation type="journal article" date="2019" name="MBio">
        <title>Comparative genomics for the elucidation of multidrug resistance (MDR) in Candida lusitaniae.</title>
        <authorList>
            <person name="Kannan A."/>
            <person name="Asner S.A."/>
            <person name="Trachsel E."/>
            <person name="Kelly S."/>
            <person name="Parker J."/>
            <person name="Sanglard D."/>
        </authorList>
    </citation>
    <scope>NUCLEOTIDE SEQUENCE [LARGE SCALE GENOMIC DNA]</scope>
    <source>
        <strain evidence="2">P1</strain>
    </source>
</reference>
<evidence type="ECO:0000313" key="1">
    <source>
        <dbReference type="EMBL" id="QFZ30296.1"/>
    </source>
</evidence>
<evidence type="ECO:0000313" key="2">
    <source>
        <dbReference type="Proteomes" id="UP000326582"/>
    </source>
</evidence>
<protein>
    <submittedName>
        <fullName evidence="1">Uncharacterized protein</fullName>
    </submittedName>
</protein>
<keyword evidence="2" id="KW-1185">Reference proteome</keyword>
<gene>
    <name evidence="1" type="ORF">EJF14_80010</name>
</gene>
<name>A0ACD0WSC6_CLALS</name>